<sequence>MNDMQTDTIESTTTSELPALSLFASVTPVSGYDAGVNLHTLSTSLQGVLATVPAFADVRAGDELRVYMDADSTPVVAPLVLEGFDLGRPLHLHLPTERFTPGAHALRYRFSRNTIEYGNSRDLSVLVKLDRPGGSEPGHQGLVAADVAVNPVTAEHLENGVQVQVYFYEHRAVGDVIRLSWGGVMLSYTLVEADLNQPVVFTVPGSVIRQAGDSPNLVVTWEVHDIVHNTSQSWAPHVSVVVDTGQAQLPAVSVPGLDNEGYINLEVLGSDDLLIHVLASAPAFAIGDTVRLRFTGYIDSGQLTQIDLDQTLRGTLPQTLTFSIVNDKAWALASGLAVVGYTLVKAGGEQHSQRLSIGFKGQPKALSVPRVAQAVAGVLPYDVARAAVMIPKYQGRTAGHQLTLVWQGTQLGGRPTLHEVRRVVTASEGAGDRELAINVGTEHIRLLESGSVKVYYQVRMLSTRSVGFRQSEPLELRISAAGLLPAPEVDEPVNELDPHFYPLGVQVTVNYPGKQVGDKVTFTWQGAGPESSYSETKAVDSSGALPTFRVPQAIANVGLGSTVLMRYEVEPALGGRPLPSQERALALRSVAPVPQLPQLTGAQNGSYDPMLGLHGAQVLISYPGMRDSDRIVLFWKGAAGAGTPVLPERAGSDTGSITISVPAAAVAANFNGSVQLYYEVLRNELAALESPRQTVQIGAPSAEDLPRPRIDEANGSELDLDLFEGDARISVSAWPFIALGQRLWLEVRSANATLPLLVDSPVEQVAGLNVALPREFLDELDDGSALSLHLRVNFGGAATLDFPVRTYTVRQGQLHIGVSDSGLARSALPEDWTLPTQTCAVTLVGRPGAQGSLSVNGSAQFDNDSQQLDFTLDAKGEFIAWLGDPYAETVLVSAVIGTGQAQHVPVRFTDVFPFDQQQEDQRVRARAASGALANGRAANRVCFDAGGFTDVTYVQVELSGSARIVGHPGQVVSLPLMVLSGDCQFDVVDSVAEEVTVTFLLPQGGSWTRFSKTLYFSSLASRYAARGVAADGIPWFMRVNQISSVETSHVRIPHMREFSDHPAGLDGGIGVGAMEADSKGLLVLVEPYLQMAAGDKIHVHFGDEEVPATPLPIVVLPEEVNNLVTLFVPAARIPKGVSEVWFTVEPLSGNKRASARLRVKVKVTLPGGPNPTPGSPHHAGLMSPDVPFGLIDWEMAQDGVTVYVNPWYYMEVGDTLNLSWGGAKVTHVVQEGEVRKVIPVFVDFATIEAGGDDERLLVLYWLEDEVGNDSDGASLPSYAFVEVSLLLLPRPGVAGIDEEGFLDLGALQGADVGISVIADRPDFRAGDRVVFTFRGYTEDVVEIPPHVSPEYPVGIMPPPRPIRHEVPNSIAESIAGGLAYVSYKVTRDGQQIPSRTTAVGVRGKAADLLPPDVDSREEDFLPDTLSRAVVRIPPWVGMFAGQQVRLVWQGKRESGHAYVHMTDRFMTGAQVGNPVVIIVEDIHIAALSGGRLELFYRVYFGSSEPRESQVLPLWVGEPAPELVRPTVPEAENDTLDPIGIVVATVEAPLYDGMAPGQTVFMEWLSPVEDADIFDSFPVQIADDVAFPVYEEDIVPSLGHEVRVRYFVTEPAERRRYSDFLHLGIGPVLSNPPRPRIEEANGDVLDLRSFQGNALATVAKWNGINLRQRYWFRCRGVDHEGNDKTIVLAERQLVAPGEVDLGIRATLTRFELQGFADLSEIVLEMLVGLREDAEEAEAIRFPLRRYQIRQLSVALTAPEITEARGAVLDLAYFNGDATVWMPPWAGIAEGQTIWISVIGRLASNQELKVWLAEAAPVTRQELGSGVSRALSRQTLNTLVHDSSLTIHVQVDPRGTGDLENAIDAPVRGYQLLTRSLAALAVSTGGITSNLLSSYWDFARETNAVTVIGVAGSAITLKLSGSASFADDSQERDVTLDGYGEARVTVKSTMPNATITASQTGYSDVIANLNFRTSFPVDDNDGLYNLRFNVASGARGDNRSINRCVFEGNFYTSNPNATVSVSGNARLVGYPEQTAIIRLPVTGGLTGVFFDVTNNLRQTVVVTVAHGSLRISKTMTFT</sequence>
<evidence type="ECO:0000313" key="2">
    <source>
        <dbReference type="Proteomes" id="UP000255177"/>
    </source>
</evidence>
<dbReference type="Proteomes" id="UP000255177">
    <property type="component" value="Unassembled WGS sequence"/>
</dbReference>
<name>A0A380SYU1_9PSED</name>
<dbReference type="EMBL" id="UIDD01000007">
    <property type="protein sequence ID" value="SUQ63192.1"/>
    <property type="molecule type" value="Genomic_DNA"/>
</dbReference>
<dbReference type="RefSeq" id="WP_115086760.1">
    <property type="nucleotide sequence ID" value="NZ_CBCSFG010000011.1"/>
</dbReference>
<evidence type="ECO:0000313" key="1">
    <source>
        <dbReference type="EMBL" id="SUQ63192.1"/>
    </source>
</evidence>
<organism evidence="1 2">
    <name type="scientific">Pseudomonas wadenswilerensis</name>
    <dbReference type="NCBI Taxonomy" id="1785161"/>
    <lineage>
        <taxon>Bacteria</taxon>
        <taxon>Pseudomonadati</taxon>
        <taxon>Pseudomonadota</taxon>
        <taxon>Gammaproteobacteria</taxon>
        <taxon>Pseudomonadales</taxon>
        <taxon>Pseudomonadaceae</taxon>
        <taxon>Pseudomonas</taxon>
    </lineage>
</organism>
<reference evidence="2" key="1">
    <citation type="submission" date="2018-07" db="EMBL/GenBank/DDBJ databases">
        <authorList>
            <person name="Blom J."/>
        </authorList>
    </citation>
    <scope>NUCLEOTIDE SEQUENCE [LARGE SCALE GENOMIC DNA]</scope>
    <source>
        <strain evidence="2">CCOS 864</strain>
    </source>
</reference>
<gene>
    <name evidence="1" type="ORF">CCOS864_02642</name>
</gene>
<keyword evidence="2" id="KW-1185">Reference proteome</keyword>
<proteinExistence type="predicted"/>
<protein>
    <submittedName>
        <fullName evidence="1">Uncharacterized protein</fullName>
    </submittedName>
</protein>
<accession>A0A380SYU1</accession>